<dbReference type="Proteomes" id="UP000625711">
    <property type="component" value="Unassembled WGS sequence"/>
</dbReference>
<accession>A0A834I232</accession>
<dbReference type="EMBL" id="JAACXV010014019">
    <property type="protein sequence ID" value="KAF7271087.1"/>
    <property type="molecule type" value="Genomic_DNA"/>
</dbReference>
<evidence type="ECO:0000313" key="1">
    <source>
        <dbReference type="EMBL" id="KAF7271087.1"/>
    </source>
</evidence>
<gene>
    <name evidence="1" type="ORF">GWI33_015993</name>
</gene>
<proteinExistence type="predicted"/>
<comment type="caution">
    <text evidence="1">The sequence shown here is derived from an EMBL/GenBank/DDBJ whole genome shotgun (WGS) entry which is preliminary data.</text>
</comment>
<sequence>MVSTRCLLEEKVRLNKWALVLTESDKHMIQPEGPAVASQGAIYFIRNAQKHPETHPKQIRDRWDIRYEERGYINFLAFLVR</sequence>
<dbReference type="AlphaFoldDB" id="A0A834I232"/>
<reference evidence="1" key="1">
    <citation type="submission" date="2020-08" db="EMBL/GenBank/DDBJ databases">
        <title>Genome sequencing and assembly of the red palm weevil Rhynchophorus ferrugineus.</title>
        <authorList>
            <person name="Dias G.B."/>
            <person name="Bergman C.M."/>
            <person name="Manee M."/>
        </authorList>
    </citation>
    <scope>NUCLEOTIDE SEQUENCE</scope>
    <source>
        <strain evidence="1">AA-2017</strain>
        <tissue evidence="1">Whole larva</tissue>
    </source>
</reference>
<evidence type="ECO:0000313" key="2">
    <source>
        <dbReference type="Proteomes" id="UP000625711"/>
    </source>
</evidence>
<protein>
    <submittedName>
        <fullName evidence="1">Uncharacterized protein</fullName>
    </submittedName>
</protein>
<name>A0A834I232_RHYFE</name>
<keyword evidence="2" id="KW-1185">Reference proteome</keyword>
<organism evidence="1 2">
    <name type="scientific">Rhynchophorus ferrugineus</name>
    <name type="common">Red palm weevil</name>
    <name type="synonym">Curculio ferrugineus</name>
    <dbReference type="NCBI Taxonomy" id="354439"/>
    <lineage>
        <taxon>Eukaryota</taxon>
        <taxon>Metazoa</taxon>
        <taxon>Ecdysozoa</taxon>
        <taxon>Arthropoda</taxon>
        <taxon>Hexapoda</taxon>
        <taxon>Insecta</taxon>
        <taxon>Pterygota</taxon>
        <taxon>Neoptera</taxon>
        <taxon>Endopterygota</taxon>
        <taxon>Coleoptera</taxon>
        <taxon>Polyphaga</taxon>
        <taxon>Cucujiformia</taxon>
        <taxon>Curculionidae</taxon>
        <taxon>Dryophthorinae</taxon>
        <taxon>Rhynchophorus</taxon>
    </lineage>
</organism>